<reference evidence="1 2" key="1">
    <citation type="submission" date="2019-03" db="EMBL/GenBank/DDBJ databases">
        <title>First draft genome of Liparis tanakae, snailfish: a comprehensive survey of snailfish specific genes.</title>
        <authorList>
            <person name="Kim W."/>
            <person name="Song I."/>
            <person name="Jeong J.-H."/>
            <person name="Kim D."/>
            <person name="Kim S."/>
            <person name="Ryu S."/>
            <person name="Song J.Y."/>
            <person name="Lee S.K."/>
        </authorList>
    </citation>
    <scope>NUCLEOTIDE SEQUENCE [LARGE SCALE GENOMIC DNA]</scope>
    <source>
        <tissue evidence="1">Muscle</tissue>
    </source>
</reference>
<keyword evidence="2" id="KW-1185">Reference proteome</keyword>
<comment type="caution">
    <text evidence="1">The sequence shown here is derived from an EMBL/GenBank/DDBJ whole genome shotgun (WGS) entry which is preliminary data.</text>
</comment>
<sequence length="89" mass="9804">MEPLMVLRRKEVVGWAITIVLIQSDLFGTEAQSTRHDDSKISPHMGIVSSPSNRLSNDAAGYWGCDEDRGLRGFTNALLPPACLGRTYL</sequence>
<gene>
    <name evidence="1" type="ORF">EYF80_030210</name>
</gene>
<protein>
    <submittedName>
        <fullName evidence="1">Uncharacterized protein</fullName>
    </submittedName>
</protein>
<evidence type="ECO:0000313" key="2">
    <source>
        <dbReference type="Proteomes" id="UP000314294"/>
    </source>
</evidence>
<accession>A0A4Z2H271</accession>
<name>A0A4Z2H271_9TELE</name>
<proteinExistence type="predicted"/>
<dbReference type="Proteomes" id="UP000314294">
    <property type="component" value="Unassembled WGS sequence"/>
</dbReference>
<evidence type="ECO:0000313" key="1">
    <source>
        <dbReference type="EMBL" id="TNN59560.1"/>
    </source>
</evidence>
<organism evidence="1 2">
    <name type="scientific">Liparis tanakae</name>
    <name type="common">Tanaka's snailfish</name>
    <dbReference type="NCBI Taxonomy" id="230148"/>
    <lineage>
        <taxon>Eukaryota</taxon>
        <taxon>Metazoa</taxon>
        <taxon>Chordata</taxon>
        <taxon>Craniata</taxon>
        <taxon>Vertebrata</taxon>
        <taxon>Euteleostomi</taxon>
        <taxon>Actinopterygii</taxon>
        <taxon>Neopterygii</taxon>
        <taxon>Teleostei</taxon>
        <taxon>Neoteleostei</taxon>
        <taxon>Acanthomorphata</taxon>
        <taxon>Eupercaria</taxon>
        <taxon>Perciformes</taxon>
        <taxon>Cottioidei</taxon>
        <taxon>Cottales</taxon>
        <taxon>Liparidae</taxon>
        <taxon>Liparis</taxon>
    </lineage>
</organism>
<dbReference type="EMBL" id="SRLO01000353">
    <property type="protein sequence ID" value="TNN59560.1"/>
    <property type="molecule type" value="Genomic_DNA"/>
</dbReference>
<dbReference type="AlphaFoldDB" id="A0A4Z2H271"/>